<evidence type="ECO:0000256" key="3">
    <source>
        <dbReference type="ARBA" id="ARBA00022730"/>
    </source>
</evidence>
<evidence type="ECO:0000259" key="9">
    <source>
        <dbReference type="Pfam" id="PF00281"/>
    </source>
</evidence>
<evidence type="ECO:0000313" key="13">
    <source>
        <dbReference type="Proteomes" id="UP000564964"/>
    </source>
</evidence>
<dbReference type="EMBL" id="JAGVWE010000004">
    <property type="protein sequence ID" value="MBS3063134.1"/>
    <property type="molecule type" value="Genomic_DNA"/>
</dbReference>
<dbReference type="SUPFAM" id="SSF55282">
    <property type="entry name" value="RL5-like"/>
    <property type="match status" value="1"/>
</dbReference>
<dbReference type="InterPro" id="IPR057266">
    <property type="entry name" value="Ribosomal_uL5_euk/arc-type"/>
</dbReference>
<evidence type="ECO:0000256" key="8">
    <source>
        <dbReference type="RuleBase" id="RU003930"/>
    </source>
</evidence>
<dbReference type="InterPro" id="IPR022804">
    <property type="entry name" value="Ribosomal_uL5_arc"/>
</dbReference>
<keyword evidence="5 7" id="KW-0689">Ribosomal protein</keyword>
<evidence type="ECO:0000259" key="10">
    <source>
        <dbReference type="Pfam" id="PF00673"/>
    </source>
</evidence>
<dbReference type="InterPro" id="IPR002132">
    <property type="entry name" value="Ribosomal_uL5"/>
</dbReference>
<dbReference type="AlphaFoldDB" id="A0A7J4JGS6"/>
<evidence type="ECO:0000313" key="12">
    <source>
        <dbReference type="EMBL" id="MBS3063134.1"/>
    </source>
</evidence>
<dbReference type="Proteomes" id="UP000678237">
    <property type="component" value="Unassembled WGS sequence"/>
</dbReference>
<comment type="subunit">
    <text evidence="7">Part of the 50S ribosomal subunit; contacts the 5S rRNA and probably tRNA. Forms a bridge to the 30S subunit in the 70S ribosome.</text>
</comment>
<evidence type="ECO:0000256" key="2">
    <source>
        <dbReference type="ARBA" id="ARBA00022555"/>
    </source>
</evidence>
<evidence type="ECO:0000256" key="7">
    <source>
        <dbReference type="HAMAP-Rule" id="MF_01333"/>
    </source>
</evidence>
<organism evidence="11 13">
    <name type="scientific">Candidatus Iainarchaeum sp</name>
    <dbReference type="NCBI Taxonomy" id="3101447"/>
    <lineage>
        <taxon>Archaea</taxon>
        <taxon>Candidatus Iainarchaeota</taxon>
        <taxon>Candidatus Iainarchaeia</taxon>
        <taxon>Candidatus Iainarchaeales</taxon>
        <taxon>Candidatus Iainarchaeaceae</taxon>
        <taxon>Candidatus Iainarchaeum</taxon>
    </lineage>
</organism>
<dbReference type="InterPro" id="IPR022803">
    <property type="entry name" value="Ribosomal_uL5_dom_sf"/>
</dbReference>
<feature type="domain" description="Large ribosomal subunit protein uL5 C-terminal" evidence="10">
    <location>
        <begin position="70"/>
        <end position="168"/>
    </location>
</feature>
<dbReference type="GO" id="GO:1990904">
    <property type="term" value="C:ribonucleoprotein complex"/>
    <property type="evidence" value="ECO:0007669"/>
    <property type="project" value="UniProtKB-KW"/>
</dbReference>
<feature type="domain" description="Large ribosomal subunit protein uL5 N-terminal" evidence="9">
    <location>
        <begin position="12"/>
        <end position="65"/>
    </location>
</feature>
<dbReference type="FunFam" id="3.30.1440.10:FF:000002">
    <property type="entry name" value="60S ribosomal protein L11"/>
    <property type="match status" value="1"/>
</dbReference>
<comment type="caution">
    <text evidence="11">The sequence shown here is derived from an EMBL/GenBank/DDBJ whole genome shotgun (WGS) entry which is preliminary data.</text>
</comment>
<keyword evidence="2 7" id="KW-0820">tRNA-binding</keyword>
<evidence type="ECO:0000256" key="4">
    <source>
        <dbReference type="ARBA" id="ARBA00022884"/>
    </source>
</evidence>
<evidence type="ECO:0000256" key="5">
    <source>
        <dbReference type="ARBA" id="ARBA00022980"/>
    </source>
</evidence>
<dbReference type="EMBL" id="DUGH01000097">
    <property type="protein sequence ID" value="HIH16524.1"/>
    <property type="molecule type" value="Genomic_DNA"/>
</dbReference>
<keyword evidence="4 7" id="KW-0694">RNA-binding</keyword>
<dbReference type="PIRSF" id="PIRSF002161">
    <property type="entry name" value="Ribosomal_L5"/>
    <property type="match status" value="1"/>
</dbReference>
<dbReference type="PANTHER" id="PTHR11994">
    <property type="entry name" value="60S RIBOSOMAL PROTEIN L11-RELATED"/>
    <property type="match status" value="1"/>
</dbReference>
<dbReference type="Pfam" id="PF00673">
    <property type="entry name" value="Ribosomal_L5_C"/>
    <property type="match status" value="1"/>
</dbReference>
<accession>A0A7J4JGS6</accession>
<dbReference type="NCBIfam" id="NF003258">
    <property type="entry name" value="PRK04219.1"/>
    <property type="match status" value="1"/>
</dbReference>
<sequence>MVEQRQAPIAGNPMREIRIAKVTVNMGVGQTGEELKKAETIMQRLTNMKPLLTVCKVKNPTWEIRPGLTIGCKVTLRDERAIEFLKRALQARENKLAAKNFDLHGNFGFGIKEYIDLPGTKYDPKLGIRGFDVLIALERPGYRVKRRKLAKKRIPRHHAVSKAEAVEFVSTRFGVEVK</sequence>
<dbReference type="InterPro" id="IPR031310">
    <property type="entry name" value="Ribosomal_uL5_N"/>
</dbReference>
<dbReference type="GO" id="GO:0006412">
    <property type="term" value="P:translation"/>
    <property type="evidence" value="ECO:0007669"/>
    <property type="project" value="UniProtKB-UniRule"/>
</dbReference>
<keyword evidence="3 7" id="KW-0699">rRNA-binding</keyword>
<gene>
    <name evidence="7" type="primary">rpl5</name>
    <name evidence="11" type="ORF">HA252_03920</name>
    <name evidence="12" type="ORF">J4203_04630</name>
</gene>
<comment type="similarity">
    <text evidence="1 7 8">Belongs to the universal ribosomal protein uL5 family.</text>
</comment>
<dbReference type="InterPro" id="IPR031309">
    <property type="entry name" value="Ribosomal_uL5_C"/>
</dbReference>
<evidence type="ECO:0000256" key="6">
    <source>
        <dbReference type="ARBA" id="ARBA00023274"/>
    </source>
</evidence>
<reference evidence="12" key="3">
    <citation type="submission" date="2021-05" db="EMBL/GenBank/DDBJ databases">
        <title>Protein family content uncovers lineage relationships and bacterial pathway maintenance mechanisms in DPANN archaea.</title>
        <authorList>
            <person name="Castelle C.J."/>
            <person name="Meheust R."/>
            <person name="Jaffe A.L."/>
            <person name="Seitz K."/>
            <person name="Gong X."/>
            <person name="Baker B.J."/>
            <person name="Banfield J.F."/>
        </authorList>
    </citation>
    <scope>NUCLEOTIDE SEQUENCE</scope>
    <source>
        <strain evidence="12">RIFCSPLOWO2_01_FULL_58_19</strain>
    </source>
</reference>
<evidence type="ECO:0000313" key="11">
    <source>
        <dbReference type="EMBL" id="HIH16524.1"/>
    </source>
</evidence>
<evidence type="ECO:0000256" key="1">
    <source>
        <dbReference type="ARBA" id="ARBA00008553"/>
    </source>
</evidence>
<dbReference type="Proteomes" id="UP000564964">
    <property type="component" value="Unassembled WGS sequence"/>
</dbReference>
<proteinExistence type="inferred from homology"/>
<dbReference type="GO" id="GO:0000049">
    <property type="term" value="F:tRNA binding"/>
    <property type="evidence" value="ECO:0007669"/>
    <property type="project" value="UniProtKB-UniRule"/>
</dbReference>
<dbReference type="Gene3D" id="3.30.1440.10">
    <property type="match status" value="1"/>
</dbReference>
<dbReference type="GO" id="GO:0019843">
    <property type="term" value="F:rRNA binding"/>
    <property type="evidence" value="ECO:0007669"/>
    <property type="project" value="UniProtKB-UniRule"/>
</dbReference>
<reference evidence="12" key="2">
    <citation type="submission" date="2021-03" db="EMBL/GenBank/DDBJ databases">
        <authorList>
            <person name="Jaffe A."/>
        </authorList>
    </citation>
    <scope>NUCLEOTIDE SEQUENCE</scope>
    <source>
        <strain evidence="12">RIFCSPLOWO2_01_FULL_58_19</strain>
    </source>
</reference>
<dbReference type="GO" id="GO:0005840">
    <property type="term" value="C:ribosome"/>
    <property type="evidence" value="ECO:0007669"/>
    <property type="project" value="UniProtKB-KW"/>
</dbReference>
<dbReference type="GO" id="GO:0003735">
    <property type="term" value="F:structural constituent of ribosome"/>
    <property type="evidence" value="ECO:0007669"/>
    <property type="project" value="InterPro"/>
</dbReference>
<keyword evidence="6 7" id="KW-0687">Ribonucleoprotein</keyword>
<name>A0A7J4JGS6_9ARCH</name>
<protein>
    <recommendedName>
        <fullName evidence="7">Large ribosomal subunit protein uL5</fullName>
    </recommendedName>
</protein>
<dbReference type="Pfam" id="PF00281">
    <property type="entry name" value="Ribosomal_L5"/>
    <property type="match status" value="1"/>
</dbReference>
<reference evidence="11" key="1">
    <citation type="journal article" date="2020" name="bioRxiv">
        <title>A rank-normalized archaeal taxonomy based on genome phylogeny resolves widespread incomplete and uneven classifications.</title>
        <authorList>
            <person name="Rinke C."/>
            <person name="Chuvochina M."/>
            <person name="Mussig A.J."/>
            <person name="Chaumeil P.-A."/>
            <person name="Waite D.W."/>
            <person name="Whitman W.B."/>
            <person name="Parks D.H."/>
            <person name="Hugenholtz P."/>
        </authorList>
    </citation>
    <scope>NUCLEOTIDE SEQUENCE</scope>
    <source>
        <strain evidence="11">UBA10219</strain>
    </source>
</reference>
<comment type="function">
    <text evidence="7">This is 1 of the proteins that bind and probably mediate the attachment of the 5S RNA into the large ribosomal subunit, where it forms part of the central protuberance. In the 70S ribosome it contacts protein S13 of the 30S subunit (bridge B1b), connecting the 2 subunits; this bridge is implicated in subunit movement. May contact the P site tRNA; the 5S rRNA and some of its associated proteins might help stabilize positioning of ribosome-bound tRNAs.</text>
</comment>
<dbReference type="HAMAP" id="MF_01333_A">
    <property type="entry name" value="Ribosomal_uL5_A"/>
    <property type="match status" value="1"/>
</dbReference>